<evidence type="ECO:0000313" key="1">
    <source>
        <dbReference type="EMBL" id="ACR18174.1"/>
    </source>
</evidence>
<dbReference type="Proteomes" id="UP000001473">
    <property type="component" value="Chromosome"/>
</dbReference>
<keyword evidence="2" id="KW-1185">Reference proteome</keyword>
<dbReference type="AlphaFoldDB" id="C4LK19"/>
<organism evidence="1 2">
    <name type="scientific">Corynebacterium kroppenstedtii (strain DSM 44385 / JCM 11950 / CIP 105744 / CCUG 35717)</name>
    <dbReference type="NCBI Taxonomy" id="645127"/>
    <lineage>
        <taxon>Bacteria</taxon>
        <taxon>Bacillati</taxon>
        <taxon>Actinomycetota</taxon>
        <taxon>Actinomycetes</taxon>
        <taxon>Mycobacteriales</taxon>
        <taxon>Corynebacteriaceae</taxon>
        <taxon>Corynebacterium</taxon>
    </lineage>
</organism>
<gene>
    <name evidence="1" type="ordered locus">ckrop_1436</name>
</gene>
<proteinExistence type="predicted"/>
<accession>C4LK19</accession>
<dbReference type="KEGG" id="ckp:ckrop_1436"/>
<dbReference type="EMBL" id="CP001620">
    <property type="protein sequence ID" value="ACR18174.1"/>
    <property type="molecule type" value="Genomic_DNA"/>
</dbReference>
<dbReference type="HOGENOM" id="CLU_1591756_0_0_11"/>
<name>C4LK19_CORK4</name>
<sequence length="167" mass="19221">MNYPTDSEMFTVACLVNTPAWLIPEQAKKATQDLFTDDRAAIVIGALIHLSHEENQPDDEPIRFQVLDRYLKESGLYSKMGTPLAEWVRELVTVRYAHSCQFDSAVYDLISDALHREINNAIGELREADLLKPDGEYVQWYDAHGQRIKELDRRRNSMFTRPTLHAA</sequence>
<reference evidence="1 2" key="1">
    <citation type="journal article" date="2008" name="J. Biotechnol.">
        <title>Ultrafast pyrosequencing of Corynebacterium kroppenstedtii DSM44385 revealed insights into the physiology of a lipophilic corynebacterium that lacks mycolic acids.</title>
        <authorList>
            <person name="Tauch A."/>
            <person name="Schneider J."/>
            <person name="Szczepanowski R."/>
            <person name="Tilker A."/>
            <person name="Viehoever P."/>
            <person name="Gartemann K.-H."/>
            <person name="Arnold W."/>
            <person name="Blom J."/>
            <person name="Brinkrolf K."/>
            <person name="Brune I."/>
            <person name="Goetker S."/>
            <person name="Weisshaar B."/>
            <person name="Goesmann A."/>
            <person name="Droege M."/>
            <person name="Puehler A."/>
        </authorList>
    </citation>
    <scope>NUCLEOTIDE SEQUENCE [LARGE SCALE GENOMIC DNA]</scope>
    <source>
        <strain evidence="2">DSM 44385 / JCM 11950 / CIP 105744 / CCUG 35717</strain>
    </source>
</reference>
<evidence type="ECO:0000313" key="2">
    <source>
        <dbReference type="Proteomes" id="UP000001473"/>
    </source>
</evidence>
<protein>
    <submittedName>
        <fullName evidence="1">Uncharacterized protein</fullName>
    </submittedName>
</protein>
<dbReference type="RefSeq" id="WP_012732061.1">
    <property type="nucleotide sequence ID" value="NC_012704.1"/>
</dbReference>